<dbReference type="AlphaFoldDB" id="A0A212C719"/>
<reference evidence="1 2" key="1">
    <citation type="journal article" date="2018" name="Mol. Genet. Genomics">
        <title>The red deer Cervus elaphus genome CerEla1.0: sequencing, annotating, genes, and chromosomes.</title>
        <authorList>
            <person name="Bana N.A."/>
            <person name="Nyiri A."/>
            <person name="Nagy J."/>
            <person name="Frank K."/>
            <person name="Nagy T."/>
            <person name="Steger V."/>
            <person name="Schiller M."/>
            <person name="Lakatos P."/>
            <person name="Sugar L."/>
            <person name="Horn P."/>
            <person name="Barta E."/>
            <person name="Orosz L."/>
        </authorList>
    </citation>
    <scope>NUCLEOTIDE SEQUENCE [LARGE SCALE GENOMIC DNA]</scope>
    <source>
        <strain evidence="1">Hungarian</strain>
    </source>
</reference>
<organism evidence="1 2">
    <name type="scientific">Cervus elaphus hippelaphus</name>
    <name type="common">European red deer</name>
    <dbReference type="NCBI Taxonomy" id="46360"/>
    <lineage>
        <taxon>Eukaryota</taxon>
        <taxon>Metazoa</taxon>
        <taxon>Chordata</taxon>
        <taxon>Craniata</taxon>
        <taxon>Vertebrata</taxon>
        <taxon>Euteleostomi</taxon>
        <taxon>Mammalia</taxon>
        <taxon>Eutheria</taxon>
        <taxon>Laurasiatheria</taxon>
        <taxon>Artiodactyla</taxon>
        <taxon>Ruminantia</taxon>
        <taxon>Pecora</taxon>
        <taxon>Cervidae</taxon>
        <taxon>Cervinae</taxon>
        <taxon>Cervus</taxon>
    </lineage>
</organism>
<evidence type="ECO:0000313" key="2">
    <source>
        <dbReference type="Proteomes" id="UP000242450"/>
    </source>
</evidence>
<evidence type="ECO:0000313" key="1">
    <source>
        <dbReference type="EMBL" id="OWK01797.1"/>
    </source>
</evidence>
<protein>
    <submittedName>
        <fullName evidence="1">Uncharacterized protein</fullName>
    </submittedName>
</protein>
<name>A0A212C719_CEREH</name>
<dbReference type="Proteomes" id="UP000242450">
    <property type="component" value="Chromosome 27"/>
</dbReference>
<comment type="caution">
    <text evidence="1">The sequence shown here is derived from an EMBL/GenBank/DDBJ whole genome shotgun (WGS) entry which is preliminary data.</text>
</comment>
<keyword evidence="2" id="KW-1185">Reference proteome</keyword>
<dbReference type="OrthoDB" id="10011303at2759"/>
<feature type="non-terminal residue" evidence="1">
    <location>
        <position position="1"/>
    </location>
</feature>
<gene>
    <name evidence="1" type="ORF">Celaphus_00017702</name>
</gene>
<sequence length="139" mass="15151">EKKLRVQEEQSLTSALIAEGRGLLDAAAAPANALGEALVQLEQHRDELLLWTAQIRRHVDDLVMQMSERRALELVYRAEDHAAELQRLASALDSGLGNVRHVSLNATSAAHVHSNIQSLIEESERLATDALGTVKEASA</sequence>
<dbReference type="EMBL" id="MKHE01000027">
    <property type="protein sequence ID" value="OWK01797.1"/>
    <property type="molecule type" value="Genomic_DNA"/>
</dbReference>
<accession>A0A212C719</accession>
<proteinExistence type="predicted"/>
<feature type="non-terminal residue" evidence="1">
    <location>
        <position position="139"/>
    </location>
</feature>